<keyword evidence="5" id="KW-1185">Reference proteome</keyword>
<protein>
    <submittedName>
        <fullName evidence="4">DUF262 domain-containing protein</fullName>
    </submittedName>
</protein>
<dbReference type="RefSeq" id="WP_135838724.1">
    <property type="nucleotide sequence ID" value="NZ_SRRO01000001.1"/>
</dbReference>
<evidence type="ECO:0000313" key="5">
    <source>
        <dbReference type="Proteomes" id="UP000297496"/>
    </source>
</evidence>
<dbReference type="Proteomes" id="UP000297496">
    <property type="component" value="Unassembled WGS sequence"/>
</dbReference>
<feature type="compositionally biased region" description="Acidic residues" evidence="1">
    <location>
        <begin position="614"/>
        <end position="642"/>
    </location>
</feature>
<reference evidence="4 5" key="1">
    <citation type="submission" date="2019-04" db="EMBL/GenBank/DDBJ databases">
        <title>Three New Species of Nocardioides, Nocardioides euryhalodurans sp. nov., Nocardioides seonyuensis sp. nov. and Nocardioides eburneoflavus sp. nov. Isolated from Soil.</title>
        <authorList>
            <person name="Roh S.G."/>
            <person name="Lee C."/>
            <person name="Kim M.-K."/>
            <person name="Kim S.B."/>
        </authorList>
    </citation>
    <scope>NUCLEOTIDE SEQUENCE [LARGE SCALE GENOMIC DNA]</scope>
    <source>
        <strain evidence="4 5">MMS17-SY213</strain>
    </source>
</reference>
<dbReference type="OrthoDB" id="9798761at2"/>
<feature type="domain" description="GmrSD restriction endonucleases C-terminal" evidence="3">
    <location>
        <begin position="445"/>
        <end position="600"/>
    </location>
</feature>
<dbReference type="AlphaFoldDB" id="A0A4Z1CG68"/>
<comment type="caution">
    <text evidence="4">The sequence shown here is derived from an EMBL/GenBank/DDBJ whole genome shotgun (WGS) entry which is preliminary data.</text>
</comment>
<gene>
    <name evidence="4" type="ORF">EXE59_09725</name>
</gene>
<feature type="region of interest" description="Disordered" evidence="1">
    <location>
        <begin position="610"/>
        <end position="642"/>
    </location>
</feature>
<evidence type="ECO:0000259" key="3">
    <source>
        <dbReference type="Pfam" id="PF07510"/>
    </source>
</evidence>
<evidence type="ECO:0000256" key="1">
    <source>
        <dbReference type="SAM" id="MobiDB-lite"/>
    </source>
</evidence>
<name>A0A4Z1CG68_9ACTN</name>
<dbReference type="InterPro" id="IPR011089">
    <property type="entry name" value="GmrSD_C"/>
</dbReference>
<evidence type="ECO:0000259" key="2">
    <source>
        <dbReference type="Pfam" id="PF03235"/>
    </source>
</evidence>
<accession>A0A4Z1CG68</accession>
<organism evidence="4 5">
    <name type="scientific">Nocardioides eburneiflavus</name>
    <dbReference type="NCBI Taxonomy" id="2518372"/>
    <lineage>
        <taxon>Bacteria</taxon>
        <taxon>Bacillati</taxon>
        <taxon>Actinomycetota</taxon>
        <taxon>Actinomycetes</taxon>
        <taxon>Propionibacteriales</taxon>
        <taxon>Nocardioidaceae</taxon>
        <taxon>Nocardioides</taxon>
    </lineage>
</organism>
<dbReference type="InterPro" id="IPR004919">
    <property type="entry name" value="GmrSD_N"/>
</dbReference>
<proteinExistence type="predicted"/>
<feature type="domain" description="GmrSD restriction endonucleases N-terminal" evidence="2">
    <location>
        <begin position="8"/>
        <end position="246"/>
    </location>
</feature>
<dbReference type="EMBL" id="SRRO01000001">
    <property type="protein sequence ID" value="TGN64197.1"/>
    <property type="molecule type" value="Genomic_DNA"/>
</dbReference>
<sequence length="642" mass="71502">MQAGDVTLKSVFSDNHRYEIPMFQRPYVWAAEREWAPMWDDIRAAADGVVHDMTQDEWPDEPPRYFLGSIVVKAVQRNPQRMDGSLLIDGQQRLTTLQILLAAGRQVAAALDAETAAGRFAAWLENDPATVHENFPDDRHKLWPLPQDRDEFLWAVRAPGDTSPCPDPAHQVCRARMWFEEAIAKWAGVGSGAADRLTALHSALNDRMQVAMITLEKTDNAQVIFEALNHRGVELSQSDLIKNLLFRLVEDQGHRKDAESLLVDHWLPLDSRRWRADVTSGRITRNRLDVVLAYWLTIQKQSAVSVEHLFEEFKTWMLDGDYNAAAVIKAVRVHADLYDRLMENPPDRGTAELVDHVVATKTNTAWPLLMSVFDDARAVPVHERAIAVGAVGSYLMRRGVCGLTTKDYNNIFVSAMKASLASEASHAGTAVLETLSGLRAESRWWPSDGEFVGALLGSNFYGLSKPRIRAFFAGLENRLRDKQAEDATRVEADNSALNIEHVLPQAWKAHWPLPDSPDPQKALEARERAINALGNLTLTNGRLNSAMRNADWPTKRGALAAKSTLLITTSSILAAPGATVLTGWDGEWDESAIGLRTMWLSSLALATWPRPEIEEGDDSLEPSDDDNDDEESEDAEEDQAAE</sequence>
<evidence type="ECO:0000313" key="4">
    <source>
        <dbReference type="EMBL" id="TGN64197.1"/>
    </source>
</evidence>
<dbReference type="PANTHER" id="PTHR35149">
    <property type="entry name" value="SLL5132 PROTEIN"/>
    <property type="match status" value="1"/>
</dbReference>
<dbReference type="Pfam" id="PF03235">
    <property type="entry name" value="GmrSD_N"/>
    <property type="match status" value="1"/>
</dbReference>
<dbReference type="PANTHER" id="PTHR35149:SF1">
    <property type="entry name" value="DUF5655 DOMAIN-CONTAINING PROTEIN"/>
    <property type="match status" value="1"/>
</dbReference>
<dbReference type="Pfam" id="PF07510">
    <property type="entry name" value="GmrSD_C"/>
    <property type="match status" value="1"/>
</dbReference>